<dbReference type="OrthoDB" id="5417790at2"/>
<dbReference type="HOGENOM" id="CLU_1198231_0_0_7"/>
<dbReference type="AlphaFoldDB" id="T2G774"/>
<dbReference type="EMBL" id="CP006585">
    <property type="protein sequence ID" value="AGW12450.1"/>
    <property type="molecule type" value="Genomic_DNA"/>
</dbReference>
<organism evidence="1 2">
    <name type="scientific">Megalodesulfovibrio gigas (strain ATCC 19364 / DSM 1382 / NCIMB 9332 / VKM B-1759)</name>
    <name type="common">Desulfovibrio gigas</name>
    <dbReference type="NCBI Taxonomy" id="1121448"/>
    <lineage>
        <taxon>Bacteria</taxon>
        <taxon>Pseudomonadati</taxon>
        <taxon>Thermodesulfobacteriota</taxon>
        <taxon>Desulfovibrionia</taxon>
        <taxon>Desulfovibrionales</taxon>
        <taxon>Desulfovibrionaceae</taxon>
        <taxon>Megalodesulfovibrio</taxon>
    </lineage>
</organism>
<dbReference type="STRING" id="1121448.DGI_0542"/>
<dbReference type="PATRIC" id="fig|1121448.10.peg.537"/>
<accession>T2G774</accession>
<evidence type="ECO:0008006" key="3">
    <source>
        <dbReference type="Google" id="ProtNLM"/>
    </source>
</evidence>
<name>T2G774_MEGG1</name>
<gene>
    <name evidence="1" type="ORF">DGI_0542</name>
</gene>
<reference evidence="2" key="2">
    <citation type="submission" date="2013-07" db="EMBL/GenBank/DDBJ databases">
        <authorList>
            <person name="Morais-Silva F.O."/>
            <person name="Rezende A.M."/>
            <person name="Pimentel C."/>
            <person name="Resende D.M."/>
            <person name="Santos C.I."/>
            <person name="Clemente C."/>
            <person name="de Oliveira L.M."/>
            <person name="da Silva S.M."/>
            <person name="Costa D.A."/>
            <person name="Varela-Raposo A."/>
            <person name="Horacio E.C.A."/>
            <person name="Matos M."/>
            <person name="Flores O."/>
            <person name="Ruiz J.C."/>
            <person name="Rodrigues-Pousada C."/>
        </authorList>
    </citation>
    <scope>NUCLEOTIDE SEQUENCE [LARGE SCALE GENOMIC DNA]</scope>
    <source>
        <strain evidence="2">ATCC 19364 / DSM 1382 / NCIMB 9332 / VKM B-1759</strain>
    </source>
</reference>
<reference evidence="1 2" key="1">
    <citation type="journal article" date="2013" name="J. Bacteriol.">
        <title>Roles of HynAB and Ech, the only two hydrogenases found in the model sulfate reducer Desulfovibrio gigas.</title>
        <authorList>
            <person name="Morais-Silva F.O."/>
            <person name="Santos C.I."/>
            <person name="Rodrigues R."/>
            <person name="Pereira I.A."/>
            <person name="Rodrigues-Pousada C."/>
        </authorList>
    </citation>
    <scope>NUCLEOTIDE SEQUENCE [LARGE SCALE GENOMIC DNA]</scope>
    <source>
        <strain evidence="2">ATCC 19364 / DSM 1382 / NCIMB 9332 / VKM B-1759</strain>
    </source>
</reference>
<dbReference type="KEGG" id="dgg:DGI_0542"/>
<evidence type="ECO:0000313" key="1">
    <source>
        <dbReference type="EMBL" id="AGW12450.1"/>
    </source>
</evidence>
<sequence length="231" mass="24748">MPQDLPNSTAGDDACRELRLMTGVCATAMHDMLNVLAAVQENAGLLADLLRLDKKLDANTKARFAGIATTIQDQVALGSALAEAVKRYGALLEAQESGASCLPMLRQLMQLARRRARARRLVFEMDERKAPERAGVSARELAFACLEGMEACLAAAPAGATVLVRPYHSAGALAVEWSWKHAPEGALPLHAVDAAFRDRLPGFQVTCQDRGGQRVCCVSVPTCDASCHCTM</sequence>
<proteinExistence type="predicted"/>
<dbReference type="RefSeq" id="WP_021759097.1">
    <property type="nucleotide sequence ID" value="NC_022444.1"/>
</dbReference>
<keyword evidence="2" id="KW-1185">Reference proteome</keyword>
<dbReference type="Proteomes" id="UP000016587">
    <property type="component" value="Chromosome"/>
</dbReference>
<dbReference type="eggNOG" id="COG4191">
    <property type="taxonomic scope" value="Bacteria"/>
</dbReference>
<protein>
    <recommendedName>
        <fullName evidence="3">Histidine kinase</fullName>
    </recommendedName>
</protein>
<evidence type="ECO:0000313" key="2">
    <source>
        <dbReference type="Proteomes" id="UP000016587"/>
    </source>
</evidence>